<keyword evidence="3" id="KW-0547">Nucleotide-binding</keyword>
<dbReference type="InterPro" id="IPR003593">
    <property type="entry name" value="AAA+_ATPase"/>
</dbReference>
<comment type="subcellular location">
    <subcellularLocation>
        <location evidence="1">Vacuole membrane</location>
        <topology evidence="1">Multi-pass membrane protein</topology>
    </subcellularLocation>
</comment>
<feature type="transmembrane region" description="Helical" evidence="5">
    <location>
        <begin position="35"/>
        <end position="56"/>
    </location>
</feature>
<evidence type="ECO:0000313" key="7">
    <source>
        <dbReference type="EMBL" id="POM79253.1"/>
    </source>
</evidence>
<feature type="domain" description="ABC transporter" evidence="6">
    <location>
        <begin position="108"/>
        <end position="320"/>
    </location>
</feature>
<dbReference type="SUPFAM" id="SSF52540">
    <property type="entry name" value="P-loop containing nucleoside triphosphate hydrolases"/>
    <property type="match status" value="1"/>
</dbReference>
<dbReference type="InterPro" id="IPR050173">
    <property type="entry name" value="ABC_transporter_C-like"/>
</dbReference>
<dbReference type="GO" id="GO:0005524">
    <property type="term" value="F:ATP binding"/>
    <property type="evidence" value="ECO:0007669"/>
    <property type="project" value="UniProtKB-KW"/>
</dbReference>
<keyword evidence="5" id="KW-1133">Transmembrane helix</keyword>
<dbReference type="GO" id="GO:0042626">
    <property type="term" value="F:ATPase-coupled transmembrane transporter activity"/>
    <property type="evidence" value="ECO:0007669"/>
    <property type="project" value="TreeGrafter"/>
</dbReference>
<name>A0A2P4YN64_9STRA</name>
<dbReference type="OrthoDB" id="129131at2759"/>
<dbReference type="PANTHER" id="PTHR24223:SF443">
    <property type="entry name" value="MULTIDRUG-RESISTANCE LIKE PROTEIN 1, ISOFORM I"/>
    <property type="match status" value="1"/>
</dbReference>
<dbReference type="SMART" id="SM00382">
    <property type="entry name" value="AAA"/>
    <property type="match status" value="1"/>
</dbReference>
<evidence type="ECO:0000256" key="3">
    <source>
        <dbReference type="ARBA" id="ARBA00022741"/>
    </source>
</evidence>
<dbReference type="AlphaFoldDB" id="A0A2P4YN64"/>
<dbReference type="Pfam" id="PF00005">
    <property type="entry name" value="ABC_tran"/>
    <property type="match status" value="2"/>
</dbReference>
<dbReference type="InterPro" id="IPR003439">
    <property type="entry name" value="ABC_transporter-like_ATP-bd"/>
</dbReference>
<keyword evidence="2" id="KW-0677">Repeat</keyword>
<evidence type="ECO:0000256" key="4">
    <source>
        <dbReference type="ARBA" id="ARBA00022840"/>
    </source>
</evidence>
<keyword evidence="4" id="KW-0067">ATP-binding</keyword>
<dbReference type="Gene3D" id="3.40.50.300">
    <property type="entry name" value="P-loop containing nucleotide triphosphate hydrolases"/>
    <property type="match status" value="2"/>
</dbReference>
<dbReference type="EMBL" id="NCKW01001820">
    <property type="protein sequence ID" value="POM79253.1"/>
    <property type="molecule type" value="Genomic_DNA"/>
</dbReference>
<sequence length="422" mass="46780">MKKVAEAFNVWEDPTTARTNTARETELHSILNMRVMTCLSIVLLWGMPVFISIATFGTFTVLLRNITSIVTMVIQSSVALERISVFLRMPELDVSNVLSIDDPSIEKYRDRDVIVAVQGGEFAWDAHCMSLLMNVNLEVKVGEFLVIHGMVACGKSSLCSALLGAMEKRKGTVFMGAWDTAHDSHGFETKQSGTTFCFENHLKGTAGDQTEIGERGINLSGGQQARISLARCCYNDASIYILDLPLSAVDAIVQYKIFQKCMLGLLRRKTIILVTHNPEIITSSYITCAVIFNKMESLVETHHPAHQFKNKPFGHSLSTLEESDTSSEVNTSGETGSDDAVNELSDVASLPSNNANYLKKKFTSDRNDERGRLIHDGGRYDGRVSRYVFEIYYHAVGGLPIVCVILLTQLVWQALRIGSDFC</sequence>
<accession>A0A2P4YN64</accession>
<evidence type="ECO:0000256" key="1">
    <source>
        <dbReference type="ARBA" id="ARBA00004128"/>
    </source>
</evidence>
<evidence type="ECO:0000256" key="5">
    <source>
        <dbReference type="SAM" id="Phobius"/>
    </source>
</evidence>
<dbReference type="InterPro" id="IPR027417">
    <property type="entry name" value="P-loop_NTPase"/>
</dbReference>
<dbReference type="Proteomes" id="UP000237271">
    <property type="component" value="Unassembled WGS sequence"/>
</dbReference>
<gene>
    <name evidence="7" type="ORF">PHPALM_3122</name>
</gene>
<dbReference type="GO" id="GO:0016887">
    <property type="term" value="F:ATP hydrolysis activity"/>
    <property type="evidence" value="ECO:0007669"/>
    <property type="project" value="InterPro"/>
</dbReference>
<comment type="caution">
    <text evidence="7">The sequence shown here is derived from an EMBL/GenBank/DDBJ whole genome shotgun (WGS) entry which is preliminary data.</text>
</comment>
<dbReference type="GO" id="GO:0005774">
    <property type="term" value="C:vacuolar membrane"/>
    <property type="evidence" value="ECO:0007669"/>
    <property type="project" value="UniProtKB-SubCell"/>
</dbReference>
<keyword evidence="5" id="KW-0472">Membrane</keyword>
<evidence type="ECO:0000259" key="6">
    <source>
        <dbReference type="PROSITE" id="PS50893"/>
    </source>
</evidence>
<evidence type="ECO:0000313" key="8">
    <source>
        <dbReference type="Proteomes" id="UP000237271"/>
    </source>
</evidence>
<dbReference type="PROSITE" id="PS50893">
    <property type="entry name" value="ABC_TRANSPORTER_2"/>
    <property type="match status" value="1"/>
</dbReference>
<keyword evidence="5" id="KW-0812">Transmembrane</keyword>
<keyword evidence="8" id="KW-1185">Reference proteome</keyword>
<reference evidence="7 8" key="1">
    <citation type="journal article" date="2017" name="Genome Biol. Evol.">
        <title>Phytophthora megakarya and P. palmivora, closely related causal agents of cacao black pod rot, underwent increases in genome sizes and gene numbers by different mechanisms.</title>
        <authorList>
            <person name="Ali S.S."/>
            <person name="Shao J."/>
            <person name="Lary D.J."/>
            <person name="Kronmiller B."/>
            <person name="Shen D."/>
            <person name="Strem M.D."/>
            <person name="Amoako-Attah I."/>
            <person name="Akrofi A.Y."/>
            <person name="Begoude B.A."/>
            <person name="Ten Hoopen G.M."/>
            <person name="Coulibaly K."/>
            <person name="Kebe B.I."/>
            <person name="Melnick R.L."/>
            <person name="Guiltinan M.J."/>
            <person name="Tyler B.M."/>
            <person name="Meinhardt L.W."/>
            <person name="Bailey B.A."/>
        </authorList>
    </citation>
    <scope>NUCLEOTIDE SEQUENCE [LARGE SCALE GENOMIC DNA]</scope>
    <source>
        <strain evidence="8">sbr112.9</strain>
    </source>
</reference>
<proteinExistence type="predicted"/>
<organism evidence="7 8">
    <name type="scientific">Phytophthora palmivora</name>
    <dbReference type="NCBI Taxonomy" id="4796"/>
    <lineage>
        <taxon>Eukaryota</taxon>
        <taxon>Sar</taxon>
        <taxon>Stramenopiles</taxon>
        <taxon>Oomycota</taxon>
        <taxon>Peronosporomycetes</taxon>
        <taxon>Peronosporales</taxon>
        <taxon>Peronosporaceae</taxon>
        <taxon>Phytophthora</taxon>
    </lineage>
</organism>
<protein>
    <submittedName>
        <fullName evidence="7">ABC transporter</fullName>
    </submittedName>
</protein>
<feature type="transmembrane region" description="Helical" evidence="5">
    <location>
        <begin position="391"/>
        <end position="412"/>
    </location>
</feature>
<evidence type="ECO:0000256" key="2">
    <source>
        <dbReference type="ARBA" id="ARBA00022737"/>
    </source>
</evidence>
<dbReference type="PANTHER" id="PTHR24223">
    <property type="entry name" value="ATP-BINDING CASSETTE SUB-FAMILY C"/>
    <property type="match status" value="1"/>
</dbReference>